<feature type="compositionally biased region" description="Basic and acidic residues" evidence="1">
    <location>
        <begin position="85"/>
        <end position="98"/>
    </location>
</feature>
<dbReference type="AlphaFoldDB" id="A0A9P1CSQ9"/>
<evidence type="ECO:0000313" key="2">
    <source>
        <dbReference type="EMBL" id="CAI3997634.1"/>
    </source>
</evidence>
<evidence type="ECO:0000313" key="4">
    <source>
        <dbReference type="Proteomes" id="UP001152797"/>
    </source>
</evidence>
<accession>A0A9P1CSQ9</accession>
<reference evidence="2" key="1">
    <citation type="submission" date="2022-10" db="EMBL/GenBank/DDBJ databases">
        <authorList>
            <person name="Chen Y."/>
            <person name="Dougan E. K."/>
            <person name="Chan C."/>
            <person name="Rhodes N."/>
            <person name="Thang M."/>
        </authorList>
    </citation>
    <scope>NUCLEOTIDE SEQUENCE</scope>
</reference>
<proteinExistence type="predicted"/>
<sequence length="127" mass="13696">RQRHPRGGHPRSPRGGPAPAADGARRRGRDGRRRRHRAALGGDRRLRGDLPGAAGGGGRGRRQEQPQSHPAALCGVLGPSGGGEAARRGESFGDCERQRRQHSVGRCKKPRPRRDCNNVGARSLKLQ</sequence>
<dbReference type="EMBL" id="CAMXCT020002360">
    <property type="protein sequence ID" value="CAL1151009.1"/>
    <property type="molecule type" value="Genomic_DNA"/>
</dbReference>
<dbReference type="EMBL" id="CAMXCT010002360">
    <property type="protein sequence ID" value="CAI3997634.1"/>
    <property type="molecule type" value="Genomic_DNA"/>
</dbReference>
<feature type="compositionally biased region" description="Basic residues" evidence="1">
    <location>
        <begin position="1"/>
        <end position="12"/>
    </location>
</feature>
<name>A0A9P1CSQ9_9DINO</name>
<feature type="region of interest" description="Disordered" evidence="1">
    <location>
        <begin position="1"/>
        <end position="127"/>
    </location>
</feature>
<organism evidence="2">
    <name type="scientific">Cladocopium goreaui</name>
    <dbReference type="NCBI Taxonomy" id="2562237"/>
    <lineage>
        <taxon>Eukaryota</taxon>
        <taxon>Sar</taxon>
        <taxon>Alveolata</taxon>
        <taxon>Dinophyceae</taxon>
        <taxon>Suessiales</taxon>
        <taxon>Symbiodiniaceae</taxon>
        <taxon>Cladocopium</taxon>
    </lineage>
</organism>
<protein>
    <submittedName>
        <fullName evidence="2">Uncharacterized protein</fullName>
    </submittedName>
</protein>
<keyword evidence="4" id="KW-1185">Reference proteome</keyword>
<dbReference type="EMBL" id="CAMXCT030002360">
    <property type="protein sequence ID" value="CAL4784946.1"/>
    <property type="molecule type" value="Genomic_DNA"/>
</dbReference>
<reference evidence="3 4" key="2">
    <citation type="submission" date="2024-05" db="EMBL/GenBank/DDBJ databases">
        <authorList>
            <person name="Chen Y."/>
            <person name="Shah S."/>
            <person name="Dougan E. K."/>
            <person name="Thang M."/>
            <person name="Chan C."/>
        </authorList>
    </citation>
    <scope>NUCLEOTIDE SEQUENCE [LARGE SCALE GENOMIC DNA]</scope>
</reference>
<feature type="non-terminal residue" evidence="2">
    <location>
        <position position="1"/>
    </location>
</feature>
<evidence type="ECO:0000313" key="3">
    <source>
        <dbReference type="EMBL" id="CAL4784946.1"/>
    </source>
</evidence>
<gene>
    <name evidence="2" type="ORF">C1SCF055_LOCUS23995</name>
</gene>
<feature type="compositionally biased region" description="Low complexity" evidence="1">
    <location>
        <begin position="13"/>
        <end position="22"/>
    </location>
</feature>
<feature type="compositionally biased region" description="Basic residues" evidence="1">
    <location>
        <begin position="99"/>
        <end position="112"/>
    </location>
</feature>
<dbReference type="Proteomes" id="UP001152797">
    <property type="component" value="Unassembled WGS sequence"/>
</dbReference>
<feature type="compositionally biased region" description="Basic residues" evidence="1">
    <location>
        <begin position="26"/>
        <end position="38"/>
    </location>
</feature>
<evidence type="ECO:0000256" key="1">
    <source>
        <dbReference type="SAM" id="MobiDB-lite"/>
    </source>
</evidence>
<comment type="caution">
    <text evidence="2">The sequence shown here is derived from an EMBL/GenBank/DDBJ whole genome shotgun (WGS) entry which is preliminary data.</text>
</comment>